<name>A0A0G0ZAK6_UNCKA</name>
<evidence type="ECO:0000313" key="2">
    <source>
        <dbReference type="EMBL" id="KKS19091.1"/>
    </source>
</evidence>
<gene>
    <name evidence="2" type="ORF">UU77_C0058G0006</name>
</gene>
<evidence type="ECO:0008006" key="4">
    <source>
        <dbReference type="Google" id="ProtNLM"/>
    </source>
</evidence>
<sequence length="204" mass="22070">MKKILLSSLVVLGVAALAVGATRAFFSETETIESNTFTSSSFDVTLGGTLPFNATGLQPGDVVPSQCVEVQNTGDMDMIFRMYVDAVTNDNNISNKLLVTVTLNPTECDPSSGFTDYGPPNLVLLNKVTLTSLLGVGNALDNFDAAKNDGWPLNPDFSAVYKIDVEFDETADETYMNSQFVGTLVVDGTQWDNQDQTDRTTVVW</sequence>
<evidence type="ECO:0000313" key="3">
    <source>
        <dbReference type="Proteomes" id="UP000034507"/>
    </source>
</evidence>
<dbReference type="InterPro" id="IPR023833">
    <property type="entry name" value="Signal_pept_SipW-depend-type"/>
</dbReference>
<protein>
    <recommendedName>
        <fullName evidence="4">Camelysin metallo-endopeptidase</fullName>
    </recommendedName>
</protein>
<accession>A0A0G0ZAK6</accession>
<dbReference type="AlphaFoldDB" id="A0A0G0ZAK6"/>
<dbReference type="InterPro" id="IPR022121">
    <property type="entry name" value="Peptidase_M73_camelysin"/>
</dbReference>
<reference evidence="2 3" key="1">
    <citation type="journal article" date="2015" name="Nature">
        <title>rRNA introns, odd ribosomes, and small enigmatic genomes across a large radiation of phyla.</title>
        <authorList>
            <person name="Brown C.T."/>
            <person name="Hug L.A."/>
            <person name="Thomas B.C."/>
            <person name="Sharon I."/>
            <person name="Castelle C.J."/>
            <person name="Singh A."/>
            <person name="Wilkins M.J."/>
            <person name="Williams K.H."/>
            <person name="Banfield J.F."/>
        </authorList>
    </citation>
    <scope>NUCLEOTIDE SEQUENCE [LARGE SCALE GENOMIC DNA]</scope>
</reference>
<comment type="caution">
    <text evidence="2">The sequence shown here is derived from an EMBL/GenBank/DDBJ whole genome shotgun (WGS) entry which is preliminary data.</text>
</comment>
<dbReference type="Pfam" id="PF12389">
    <property type="entry name" value="Peptidase_M73"/>
    <property type="match status" value="1"/>
</dbReference>
<feature type="chain" id="PRO_5002535753" description="Camelysin metallo-endopeptidase" evidence="1">
    <location>
        <begin position="27"/>
        <end position="204"/>
    </location>
</feature>
<dbReference type="Proteomes" id="UP000034507">
    <property type="component" value="Unassembled WGS sequence"/>
</dbReference>
<dbReference type="NCBIfam" id="TIGR04088">
    <property type="entry name" value="cognate_SipW"/>
    <property type="match status" value="1"/>
</dbReference>
<feature type="signal peptide" evidence="1">
    <location>
        <begin position="1"/>
        <end position="26"/>
    </location>
</feature>
<keyword evidence="1" id="KW-0732">Signal</keyword>
<proteinExistence type="predicted"/>
<dbReference type="EMBL" id="LCBX01000058">
    <property type="protein sequence ID" value="KKS19091.1"/>
    <property type="molecule type" value="Genomic_DNA"/>
</dbReference>
<evidence type="ECO:0000256" key="1">
    <source>
        <dbReference type="SAM" id="SignalP"/>
    </source>
</evidence>
<organism evidence="2 3">
    <name type="scientific">candidate division WWE3 bacterium GW2011_GWC1_41_7</name>
    <dbReference type="NCBI Taxonomy" id="1619119"/>
    <lineage>
        <taxon>Bacteria</taxon>
        <taxon>Katanobacteria</taxon>
    </lineage>
</organism>